<feature type="region of interest" description="Disordered" evidence="1">
    <location>
        <begin position="1103"/>
        <end position="1126"/>
    </location>
</feature>
<dbReference type="InterPro" id="IPR001611">
    <property type="entry name" value="Leu-rich_rpt"/>
</dbReference>
<proteinExistence type="predicted"/>
<keyword evidence="3" id="KW-1185">Reference proteome</keyword>
<dbReference type="PANTHER" id="PTHR24114">
    <property type="entry name" value="LEUCINE RICH REPEAT FAMILY PROTEIN"/>
    <property type="match status" value="1"/>
</dbReference>
<dbReference type="Pfam" id="PF13516">
    <property type="entry name" value="LRR_6"/>
    <property type="match status" value="3"/>
</dbReference>
<name>A0AAD1UHN0_EUPCR</name>
<dbReference type="SMART" id="SM00368">
    <property type="entry name" value="LRR_RI"/>
    <property type="match status" value="3"/>
</dbReference>
<dbReference type="AlphaFoldDB" id="A0AAD1UHN0"/>
<evidence type="ECO:0000313" key="2">
    <source>
        <dbReference type="EMBL" id="CAI2369593.1"/>
    </source>
</evidence>
<dbReference type="InterPro" id="IPR032675">
    <property type="entry name" value="LRR_dom_sf"/>
</dbReference>
<dbReference type="EMBL" id="CAMPGE010010747">
    <property type="protein sequence ID" value="CAI2369593.1"/>
    <property type="molecule type" value="Genomic_DNA"/>
</dbReference>
<comment type="caution">
    <text evidence="2">The sequence shown here is derived from an EMBL/GenBank/DDBJ whole genome shotgun (WGS) entry which is preliminary data.</text>
</comment>
<dbReference type="PANTHER" id="PTHR24114:SF2">
    <property type="entry name" value="F-BOX DOMAIN-CONTAINING PROTEIN-RELATED"/>
    <property type="match status" value="1"/>
</dbReference>
<protein>
    <submittedName>
        <fullName evidence="2">Uncharacterized protein</fullName>
    </submittedName>
</protein>
<gene>
    <name evidence="2" type="ORF">ECRASSUSDP1_LOCUS10896</name>
</gene>
<evidence type="ECO:0000313" key="3">
    <source>
        <dbReference type="Proteomes" id="UP001295684"/>
    </source>
</evidence>
<sequence>MDNEFFLQSRDDKYGLNKELKRRTQQFWTRNDFIEDRNVQSSFGHGSLGGLKDKSQIKELAQKHRLGLFSSLSRKGSTALNVQKNIIERDLYRNSVRSRMLQGNSRRIKSLTKLQKKEIIETDEIRVFSPILNFKKTPFKKMRDSMEKKSRQLNSKVENSKKFKEPLKLKLKPMKFNFKNGSKHKGSPSCSKESRSFKKNKKFFSPEPKSEKTTFFLSLKTPLVQSKKNLKKRKLSPIKTVQKADGKKLLTCEMRLDEFKASRITSKSPSVANLITTSPFTKSLNAKALRRKSSSKYYPPSSILEKSPTNLGTLNYFNEEIEEAISTEGLDSEDSQQPFFTKYDTLINKFDEDSRTIISKRVKDREIRFSNLSLGDDFTCTLADQLKKDHNILKILINNNRLTSRGAMAIMNKISYSTNYLNFSGNPGIKVDSYKFLSKHVLQDYRKKIVHLDLEGNNMGDHAVEIVCSALSIDSYIKYLNLSKNNITDRGAVALGDLIYNNCSITALFISWNEFRGEGAKYIAEGLQENTHIKVLDMSFNSIGSKHFQKYNCIKDFAKAFKVNTALVHIDLSYLGLIKEDLERLNLGLKCNHTILGIHITGNEGGVDSLGYLCTNVDPPSSSQLISTISPILKAGKVDAKDLDLQSCTNCWICEGWSPITFRFVHEKSSYSHLKIKEKSTVLLHLSVDNFEPDIMYPDKNNPGEYYKIRMVPALNMYFYFSVNELPQIRTDMESIASDIQKVPTLKEIEKRNATMPWKINTMLCGPQNQIVIDYDLLESLNCLPRPKKFKAKKKRKPKIKPQFEISKSIFKKYQNEGPKLMERCFEFDWKCSKIEKVIKSEDQREPIKKYLKENYRLIREAYKYFAGISPCGIVPGIGQNAFNEIVNATHICNNKRLKLADIDFEFIVTKAGNKKALNPERWLIRYQFMEIFVRLALHMYYKPKIEKTHSESVIKFMDQHIMPFFTKFDCQKWRVEHLWNTECEEVLAKNAGILQRVYNRYSGMYTLPGRVKFMCIDEFITLINDSEVLTNEVSVGNAELGAQFNLSMSTQIDEVEKDRHCQMMFFEFMEAVARVAYKITNFPKVDKNILFKTEEIKEDSTMLMRNRGSSVDTSDSEFSNKDSEVKEEDPIDKYYYSPVKPLHVKIQILIRYLQICALEQTNITELVVNNDNS</sequence>
<dbReference type="Gene3D" id="3.80.10.10">
    <property type="entry name" value="Ribonuclease Inhibitor"/>
    <property type="match status" value="2"/>
</dbReference>
<organism evidence="2 3">
    <name type="scientific">Euplotes crassus</name>
    <dbReference type="NCBI Taxonomy" id="5936"/>
    <lineage>
        <taxon>Eukaryota</taxon>
        <taxon>Sar</taxon>
        <taxon>Alveolata</taxon>
        <taxon>Ciliophora</taxon>
        <taxon>Intramacronucleata</taxon>
        <taxon>Spirotrichea</taxon>
        <taxon>Hypotrichia</taxon>
        <taxon>Euplotida</taxon>
        <taxon>Euplotidae</taxon>
        <taxon>Moneuplotes</taxon>
    </lineage>
</organism>
<dbReference type="SUPFAM" id="SSF52047">
    <property type="entry name" value="RNI-like"/>
    <property type="match status" value="1"/>
</dbReference>
<reference evidence="2" key="1">
    <citation type="submission" date="2023-07" db="EMBL/GenBank/DDBJ databases">
        <authorList>
            <consortium name="AG Swart"/>
            <person name="Singh M."/>
            <person name="Singh A."/>
            <person name="Seah K."/>
            <person name="Emmerich C."/>
        </authorList>
    </citation>
    <scope>NUCLEOTIDE SEQUENCE</scope>
    <source>
        <strain evidence="2">DP1</strain>
    </source>
</reference>
<accession>A0AAD1UHN0</accession>
<dbReference type="InterPro" id="IPR052394">
    <property type="entry name" value="LRR-containing"/>
</dbReference>
<dbReference type="Proteomes" id="UP001295684">
    <property type="component" value="Unassembled WGS sequence"/>
</dbReference>
<feature type="compositionally biased region" description="Polar residues" evidence="1">
    <location>
        <begin position="1108"/>
        <end position="1118"/>
    </location>
</feature>
<evidence type="ECO:0000256" key="1">
    <source>
        <dbReference type="SAM" id="MobiDB-lite"/>
    </source>
</evidence>